<feature type="chain" id="PRO_5015064994" description="Cyclophilin-like domain-containing protein" evidence="1">
    <location>
        <begin position="26"/>
        <end position="154"/>
    </location>
</feature>
<reference evidence="3 4" key="1">
    <citation type="submission" date="2016-11" db="EMBL/GenBank/DDBJ databases">
        <authorList>
            <person name="Varghese N."/>
            <person name="Submissions S."/>
        </authorList>
    </citation>
    <scope>NUCLEOTIDE SEQUENCE [LARGE SCALE GENOMIC DNA]</scope>
    <source>
        <strain evidence="3 4">DSM 29620</strain>
    </source>
</reference>
<proteinExistence type="predicted"/>
<feature type="domain" description="Cyclophilin-like" evidence="2">
    <location>
        <begin position="44"/>
        <end position="151"/>
    </location>
</feature>
<evidence type="ECO:0000313" key="3">
    <source>
        <dbReference type="EMBL" id="SHK96206.1"/>
    </source>
</evidence>
<organism evidence="3 4">
    <name type="scientific">Lutimaribacter pacificus</name>
    <dbReference type="NCBI Taxonomy" id="391948"/>
    <lineage>
        <taxon>Bacteria</taxon>
        <taxon>Pseudomonadati</taxon>
        <taxon>Pseudomonadota</taxon>
        <taxon>Alphaproteobacteria</taxon>
        <taxon>Rhodobacterales</taxon>
        <taxon>Roseobacteraceae</taxon>
        <taxon>Lutimaribacter</taxon>
    </lineage>
</organism>
<dbReference type="Gene3D" id="2.40.100.20">
    <property type="match status" value="1"/>
</dbReference>
<gene>
    <name evidence="3" type="ORF">SAMN05444142_11465</name>
</gene>
<dbReference type="SUPFAM" id="SSF50891">
    <property type="entry name" value="Cyclophilin-like"/>
    <property type="match status" value="1"/>
</dbReference>
<evidence type="ECO:0000313" key="4">
    <source>
        <dbReference type="Proteomes" id="UP000324252"/>
    </source>
</evidence>
<evidence type="ECO:0000259" key="2">
    <source>
        <dbReference type="Pfam" id="PF18050"/>
    </source>
</evidence>
<dbReference type="EMBL" id="FQZZ01000014">
    <property type="protein sequence ID" value="SHK96206.1"/>
    <property type="molecule type" value="Genomic_DNA"/>
</dbReference>
<dbReference type="AlphaFoldDB" id="A0A1H0NR01"/>
<name>A0A1H0NR01_9RHOB</name>
<dbReference type="InterPro" id="IPR029000">
    <property type="entry name" value="Cyclophilin-like_dom_sf"/>
</dbReference>
<keyword evidence="4" id="KW-1185">Reference proteome</keyword>
<keyword evidence="1" id="KW-0732">Signal</keyword>
<dbReference type="Pfam" id="PF18050">
    <property type="entry name" value="Cyclophil_like2"/>
    <property type="match status" value="1"/>
</dbReference>
<feature type="signal peptide" evidence="1">
    <location>
        <begin position="1"/>
        <end position="25"/>
    </location>
</feature>
<dbReference type="InterPro" id="IPR041183">
    <property type="entry name" value="Cyclophilin-like"/>
</dbReference>
<sequence length="154" mass="16707">MFRHVARPIRTALAACILLPVLALAQIAQSQTTGDTGMTKIHVIVGNETLSATLDDTQVARDFAALLPLELSLSDYHATEKVADLPRKLDISGAPDSYTPKAGDITHYAPWGNLAIFYKPFQTSRGLVRLGEFDGPMDALMQDGAFPVRIELAE</sequence>
<accession>A0A1H0NR01</accession>
<evidence type="ECO:0000256" key="1">
    <source>
        <dbReference type="SAM" id="SignalP"/>
    </source>
</evidence>
<dbReference type="Proteomes" id="UP000324252">
    <property type="component" value="Unassembled WGS sequence"/>
</dbReference>
<protein>
    <recommendedName>
        <fullName evidence="2">Cyclophilin-like domain-containing protein</fullName>
    </recommendedName>
</protein>